<dbReference type="Pfam" id="PF00015">
    <property type="entry name" value="MCPsignal"/>
    <property type="match status" value="1"/>
</dbReference>
<dbReference type="EMBL" id="CP101717">
    <property type="protein sequence ID" value="WLD57852.1"/>
    <property type="molecule type" value="Genomic_DNA"/>
</dbReference>
<evidence type="ECO:0000256" key="2">
    <source>
        <dbReference type="ARBA" id="ARBA00023224"/>
    </source>
</evidence>
<dbReference type="Gene3D" id="1.10.287.950">
    <property type="entry name" value="Methyl-accepting chemotaxis protein"/>
    <property type="match status" value="1"/>
</dbReference>
<dbReference type="Pfam" id="PF00672">
    <property type="entry name" value="HAMP"/>
    <property type="match status" value="1"/>
</dbReference>
<dbReference type="InterPro" id="IPR003660">
    <property type="entry name" value="HAMP_dom"/>
</dbReference>
<feature type="domain" description="HAMP" evidence="7">
    <location>
        <begin position="337"/>
        <end position="390"/>
    </location>
</feature>
<comment type="similarity">
    <text evidence="3">Belongs to the methyl-accepting chemotaxis (MCP) protein family.</text>
</comment>
<evidence type="ECO:0000259" key="6">
    <source>
        <dbReference type="PROSITE" id="PS50111"/>
    </source>
</evidence>
<gene>
    <name evidence="8" type="ORF">NFC81_14230</name>
</gene>
<dbReference type="InterPro" id="IPR004089">
    <property type="entry name" value="MCPsignal_dom"/>
</dbReference>
<evidence type="ECO:0000256" key="3">
    <source>
        <dbReference type="ARBA" id="ARBA00029447"/>
    </source>
</evidence>
<reference evidence="8" key="1">
    <citation type="submission" date="2022-07" db="EMBL/GenBank/DDBJ databases">
        <title>Complete genome sequence of Salinispirillum sp. LH10-3-1 capable of multiple carbohydrate inversion isolated from a soda lake.</title>
        <authorList>
            <person name="Liu J."/>
            <person name="Zhai Y."/>
            <person name="Zhang H."/>
            <person name="Yang H."/>
            <person name="Qu J."/>
            <person name="Li J."/>
        </authorList>
    </citation>
    <scope>NUCLEOTIDE SEQUENCE</scope>
    <source>
        <strain evidence="8">LH 10-3-1</strain>
    </source>
</reference>
<evidence type="ECO:0000256" key="1">
    <source>
        <dbReference type="ARBA" id="ARBA00004370"/>
    </source>
</evidence>
<name>A0AB38YFA7_9GAMM</name>
<keyword evidence="5" id="KW-0472">Membrane</keyword>
<keyword evidence="5" id="KW-0812">Transmembrane</keyword>
<dbReference type="SMART" id="SM00304">
    <property type="entry name" value="HAMP"/>
    <property type="match status" value="1"/>
</dbReference>
<evidence type="ECO:0000259" key="7">
    <source>
        <dbReference type="PROSITE" id="PS50885"/>
    </source>
</evidence>
<feature type="transmembrane region" description="Helical" evidence="5">
    <location>
        <begin position="316"/>
        <end position="339"/>
    </location>
</feature>
<dbReference type="GO" id="GO:0007165">
    <property type="term" value="P:signal transduction"/>
    <property type="evidence" value="ECO:0007669"/>
    <property type="project" value="UniProtKB-KW"/>
</dbReference>
<dbReference type="GO" id="GO:0006935">
    <property type="term" value="P:chemotaxis"/>
    <property type="evidence" value="ECO:0007669"/>
    <property type="project" value="InterPro"/>
</dbReference>
<dbReference type="SUPFAM" id="SSF58104">
    <property type="entry name" value="Methyl-accepting chemotaxis protein (MCP) signaling domain"/>
    <property type="match status" value="1"/>
</dbReference>
<organism evidence="8">
    <name type="scientific">Salinispirillum sp. LH 10-3-1</name>
    <dbReference type="NCBI Taxonomy" id="2952525"/>
    <lineage>
        <taxon>Bacteria</taxon>
        <taxon>Pseudomonadati</taxon>
        <taxon>Pseudomonadota</taxon>
        <taxon>Gammaproteobacteria</taxon>
        <taxon>Oceanospirillales</taxon>
        <taxon>Saccharospirillaceae</taxon>
        <taxon>Salinispirillum</taxon>
    </lineage>
</organism>
<dbReference type="GO" id="GO:0004888">
    <property type="term" value="F:transmembrane signaling receptor activity"/>
    <property type="evidence" value="ECO:0007669"/>
    <property type="project" value="InterPro"/>
</dbReference>
<dbReference type="PANTHER" id="PTHR32089:SF70">
    <property type="entry name" value="ENERGY TAXIS MODULATING METHYL ACCEPTING SENSORY TRANSDUCER"/>
    <property type="match status" value="1"/>
</dbReference>
<keyword evidence="2 4" id="KW-0807">Transducer</keyword>
<proteinExistence type="inferred from homology"/>
<dbReference type="GO" id="GO:0016020">
    <property type="term" value="C:membrane"/>
    <property type="evidence" value="ECO:0007669"/>
    <property type="project" value="UniProtKB-SubCell"/>
</dbReference>
<feature type="domain" description="Methyl-accepting transducer" evidence="6">
    <location>
        <begin position="395"/>
        <end position="631"/>
    </location>
</feature>
<accession>A0AB38YFA7</accession>
<protein>
    <submittedName>
        <fullName evidence="8">Methyl-accepting chemotaxis protein</fullName>
    </submittedName>
</protein>
<dbReference type="RefSeq" id="WP_304995135.1">
    <property type="nucleotide sequence ID" value="NZ_CP101717.1"/>
</dbReference>
<comment type="subcellular location">
    <subcellularLocation>
        <location evidence="1">Membrane</location>
    </subcellularLocation>
</comment>
<keyword evidence="5" id="KW-1133">Transmembrane helix</keyword>
<dbReference type="SMART" id="SM00283">
    <property type="entry name" value="MA"/>
    <property type="match status" value="1"/>
</dbReference>
<dbReference type="PRINTS" id="PR00260">
    <property type="entry name" value="CHEMTRNSDUCR"/>
</dbReference>
<sequence length="667" mass="72398">MALSVVQRVVLGFAFMAVMGLVNAFYGWQSNSESKEAFAYLNERIAPVTDSLTQQSSHVLQLNRFATQFLASRQPDTLDRLAERFARTETTWRQANAALTDSAIADLLPVAFYGEATEAVDRAALEATELLPLWRAYLQREAELAQTLRDFNDEWEFFSADMGDAAYEATLIGRTDSASNADFLRILGIEFGANLNTVSQLRDLGDLSIVQPRQEGLAQQLILGLEQLALDVPSFDDRIRYFILAVEQALAPTSGVYAVQRMQIENDETRRQHLMAMEQAVDQALALYQQALTQLSESAELARGEAVQRQTRSQTIAVLLALVALLVAAAISVSVAWSIQRPLKALLSRMAELQAGDFRSVDTAATRRDEFGQLAQGIAALSQSFRATVERIRQCSDDMQASMNKLLQAGHETRSVLQHQQALTQSAATSVEEMAQVNEVMAEQAQVSRNKVEHTAQAASGNVDSMTRAIVAINHLHSSLVESSHSVSELAEEAHEIGSAVSQIQSISEQTNLLALNAAIEAARAGEHGRGFAVVADEVRQLSVRTGDTTVQIEGIVQRLQQRTQRVVADIQENGQNAEAVVQEAKNTSASLQEMSSQLSGVLSAATQIAEGADEQRSVALGVNQLVVDIAGSAEAVGERVVQQDAAVSDLNDAAARLSDSVAHIEI</sequence>
<evidence type="ECO:0000256" key="4">
    <source>
        <dbReference type="PROSITE-ProRule" id="PRU00284"/>
    </source>
</evidence>
<dbReference type="AlphaFoldDB" id="A0AB38YFA7"/>
<dbReference type="PROSITE" id="PS50111">
    <property type="entry name" value="CHEMOTAXIS_TRANSDUC_2"/>
    <property type="match status" value="1"/>
</dbReference>
<dbReference type="CDD" id="cd06225">
    <property type="entry name" value="HAMP"/>
    <property type="match status" value="1"/>
</dbReference>
<dbReference type="PANTHER" id="PTHR32089">
    <property type="entry name" value="METHYL-ACCEPTING CHEMOTAXIS PROTEIN MCPB"/>
    <property type="match status" value="1"/>
</dbReference>
<evidence type="ECO:0000313" key="8">
    <source>
        <dbReference type="EMBL" id="WLD57852.1"/>
    </source>
</evidence>
<evidence type="ECO:0000256" key="5">
    <source>
        <dbReference type="SAM" id="Phobius"/>
    </source>
</evidence>
<dbReference type="InterPro" id="IPR004090">
    <property type="entry name" value="Chemotax_Me-accpt_rcpt"/>
</dbReference>
<dbReference type="PROSITE" id="PS50885">
    <property type="entry name" value="HAMP"/>
    <property type="match status" value="1"/>
</dbReference>